<sequence>MLPFKSFSAPPLPAHTVDHAQASRETSTVNADFHRINESQLASDI</sequence>
<dbReference type="RefSeq" id="XP_009836972.1">
    <property type="nucleotide sequence ID" value="XM_009838670.1"/>
</dbReference>
<proteinExistence type="predicted"/>
<organism evidence="2">
    <name type="scientific">Aphanomyces astaci</name>
    <name type="common">Crayfish plague agent</name>
    <dbReference type="NCBI Taxonomy" id="112090"/>
    <lineage>
        <taxon>Eukaryota</taxon>
        <taxon>Sar</taxon>
        <taxon>Stramenopiles</taxon>
        <taxon>Oomycota</taxon>
        <taxon>Saprolegniomycetes</taxon>
        <taxon>Saprolegniales</taxon>
        <taxon>Verrucalvaceae</taxon>
        <taxon>Aphanomyces</taxon>
    </lineage>
</organism>
<reference evidence="2" key="1">
    <citation type="submission" date="2013-12" db="EMBL/GenBank/DDBJ databases">
        <title>The Genome Sequence of Aphanomyces astaci APO3.</title>
        <authorList>
            <consortium name="The Broad Institute Genomics Platform"/>
            <person name="Russ C."/>
            <person name="Tyler B."/>
            <person name="van West P."/>
            <person name="Dieguez-Uribeondo J."/>
            <person name="Young S.K."/>
            <person name="Zeng Q."/>
            <person name="Gargeya S."/>
            <person name="Fitzgerald M."/>
            <person name="Abouelleil A."/>
            <person name="Alvarado L."/>
            <person name="Chapman S.B."/>
            <person name="Gainer-Dewar J."/>
            <person name="Goldberg J."/>
            <person name="Griggs A."/>
            <person name="Gujja S."/>
            <person name="Hansen M."/>
            <person name="Howarth C."/>
            <person name="Imamovic A."/>
            <person name="Ireland A."/>
            <person name="Larimer J."/>
            <person name="McCowan C."/>
            <person name="Murphy C."/>
            <person name="Pearson M."/>
            <person name="Poon T.W."/>
            <person name="Priest M."/>
            <person name="Roberts A."/>
            <person name="Saif S."/>
            <person name="Shea T."/>
            <person name="Sykes S."/>
            <person name="Wortman J."/>
            <person name="Nusbaum C."/>
            <person name="Birren B."/>
        </authorList>
    </citation>
    <scope>NUCLEOTIDE SEQUENCE [LARGE SCALE GENOMIC DNA]</scope>
    <source>
        <strain evidence="2">APO3</strain>
    </source>
</reference>
<name>W4G2S4_APHAT</name>
<protein>
    <submittedName>
        <fullName evidence="2">Uncharacterized protein</fullName>
    </submittedName>
</protein>
<dbReference type="GeneID" id="20813669"/>
<evidence type="ECO:0000256" key="1">
    <source>
        <dbReference type="SAM" id="MobiDB-lite"/>
    </source>
</evidence>
<evidence type="ECO:0000313" key="2">
    <source>
        <dbReference type="EMBL" id="ETV73546.1"/>
    </source>
</evidence>
<dbReference type="EMBL" id="KI913148">
    <property type="protein sequence ID" value="ETV73546.1"/>
    <property type="molecule type" value="Genomic_DNA"/>
</dbReference>
<gene>
    <name evidence="2" type="ORF">H257_11673</name>
</gene>
<dbReference type="VEuPathDB" id="FungiDB:H257_11673"/>
<feature type="region of interest" description="Disordered" evidence="1">
    <location>
        <begin position="1"/>
        <end position="45"/>
    </location>
</feature>
<dbReference type="AlphaFoldDB" id="W4G2S4"/>
<accession>W4G2S4</accession>